<keyword evidence="5" id="KW-1185">Reference proteome</keyword>
<dbReference type="Proteomes" id="UP000663870">
    <property type="component" value="Unassembled WGS sequence"/>
</dbReference>
<dbReference type="EMBL" id="CAJNOL010014636">
    <property type="protein sequence ID" value="CAF1668678.1"/>
    <property type="molecule type" value="Genomic_DNA"/>
</dbReference>
<comment type="caution">
    <text evidence="2">The sequence shown here is derived from an EMBL/GenBank/DDBJ whole genome shotgun (WGS) entry which is preliminary data.</text>
</comment>
<evidence type="ECO:0000259" key="1">
    <source>
        <dbReference type="Pfam" id="PF10683"/>
    </source>
</evidence>
<evidence type="ECO:0000313" key="4">
    <source>
        <dbReference type="Proteomes" id="UP000663854"/>
    </source>
</evidence>
<dbReference type="SUPFAM" id="SSF140996">
    <property type="entry name" value="Hermes dimerisation domain"/>
    <property type="match status" value="1"/>
</dbReference>
<dbReference type="AlphaFoldDB" id="A0A815WBP1"/>
<dbReference type="InterPro" id="IPR012337">
    <property type="entry name" value="RNaseH-like_sf"/>
</dbReference>
<dbReference type="InterPro" id="IPR018473">
    <property type="entry name" value="Hermes_transposase_DNA-db"/>
</dbReference>
<dbReference type="Pfam" id="PF10683">
    <property type="entry name" value="DBD_Tnp_Hermes"/>
    <property type="match status" value="1"/>
</dbReference>
<evidence type="ECO:0000313" key="2">
    <source>
        <dbReference type="EMBL" id="CAF1538832.1"/>
    </source>
</evidence>
<organism evidence="2 4">
    <name type="scientific">Rotaria sordida</name>
    <dbReference type="NCBI Taxonomy" id="392033"/>
    <lineage>
        <taxon>Eukaryota</taxon>
        <taxon>Metazoa</taxon>
        <taxon>Spiralia</taxon>
        <taxon>Gnathifera</taxon>
        <taxon>Rotifera</taxon>
        <taxon>Eurotatoria</taxon>
        <taxon>Bdelloidea</taxon>
        <taxon>Philodinida</taxon>
        <taxon>Philodinidae</taxon>
        <taxon>Rotaria</taxon>
    </lineage>
</organism>
<dbReference type="EMBL" id="CAJNOH010012757">
    <property type="protein sequence ID" value="CAF1538832.1"/>
    <property type="molecule type" value="Genomic_DNA"/>
</dbReference>
<dbReference type="Proteomes" id="UP000663854">
    <property type="component" value="Unassembled WGS sequence"/>
</dbReference>
<accession>A0A815WBP1</accession>
<dbReference type="SMART" id="SM00614">
    <property type="entry name" value="ZnF_BED"/>
    <property type="match status" value="1"/>
</dbReference>
<proteinExistence type="predicted"/>
<dbReference type="SUPFAM" id="SSF53098">
    <property type="entry name" value="Ribonuclease H-like"/>
    <property type="match status" value="1"/>
</dbReference>
<reference evidence="2" key="1">
    <citation type="submission" date="2021-02" db="EMBL/GenBank/DDBJ databases">
        <authorList>
            <person name="Nowell W R."/>
        </authorList>
    </citation>
    <scope>NUCLEOTIDE SEQUENCE</scope>
</reference>
<name>A0A815WBP1_9BILA</name>
<evidence type="ECO:0000313" key="5">
    <source>
        <dbReference type="Proteomes" id="UP000663870"/>
    </source>
</evidence>
<gene>
    <name evidence="3" type="ORF">JXQ802_LOCUS57219</name>
    <name evidence="2" type="ORF">PYM288_LOCUS40630</name>
</gene>
<protein>
    <recommendedName>
        <fullName evidence="1">Hermes trasposase DNA-binding domain-containing protein</fullName>
    </recommendedName>
</protein>
<feature type="non-terminal residue" evidence="2">
    <location>
        <position position="1"/>
    </location>
</feature>
<sequence length="380" mass="43740">MSNKLSKSQIEDKKKEIVSKIKEGRLCTTKERPTSAKGEFWSNLLRIKDMNGIYEPFVQCVICQQILSYEVKNGTNSLNLHVQSCTKKTSLPKSTMPIDNYVKKDISIPPDDKRMITVACSKYCAFDMRSFNSVNGEGFKQLCQALIDLSYKYGLAKLSKPSVEVLLPDRTNISRTIKQIANEYRLKMNDILREDLKEVKLIGISTDYWKNSYTRTKSGENTIRIIKSVLRSYDLDPDDKHIIYLTDNASNFVSGLKNEVASEQLSSDQEPTLHLVLPWINKLKSCCEIKNNELPTIKYFKKMILEQIKEKVWLTRLHDIATFLHPVTKNLLSYSQKERNDVYKATRDMMKTINIIEPDEKQKQISATAITSTSRKTPKK</sequence>
<evidence type="ECO:0000313" key="3">
    <source>
        <dbReference type="EMBL" id="CAF1668678.1"/>
    </source>
</evidence>
<feature type="domain" description="Hermes trasposase DNA-binding" evidence="1">
    <location>
        <begin position="111"/>
        <end position="171"/>
    </location>
</feature>
<dbReference type="Gene3D" id="1.10.10.1070">
    <property type="entry name" value="Zinc finger, BED domain-containing"/>
    <property type="match status" value="1"/>
</dbReference>